<keyword evidence="1" id="KW-0677">Repeat</keyword>
<feature type="coiled-coil region" evidence="3">
    <location>
        <begin position="9"/>
        <end position="43"/>
    </location>
</feature>
<protein>
    <submittedName>
        <fullName evidence="4">Uncharacterized protein</fullName>
    </submittedName>
</protein>
<keyword evidence="3" id="KW-0175">Coiled coil</keyword>
<gene>
    <name evidence="4" type="ORF">M9458_034760</name>
</gene>
<comment type="caution">
    <text evidence="4">The sequence shown here is derived from an EMBL/GenBank/DDBJ whole genome shotgun (WGS) entry which is preliminary data.</text>
</comment>
<dbReference type="PANTHER" id="PTHR11915">
    <property type="entry name" value="SPECTRIN/FILAMIN RELATED CYTOSKELETAL PROTEIN"/>
    <property type="match status" value="1"/>
</dbReference>
<evidence type="ECO:0000256" key="2">
    <source>
        <dbReference type="ARBA" id="ARBA00023203"/>
    </source>
</evidence>
<dbReference type="Proteomes" id="UP001529510">
    <property type="component" value="Unassembled WGS sequence"/>
</dbReference>
<keyword evidence="5" id="KW-1185">Reference proteome</keyword>
<dbReference type="AlphaFoldDB" id="A0ABD0P7W0"/>
<feature type="non-terminal residue" evidence="4">
    <location>
        <position position="175"/>
    </location>
</feature>
<evidence type="ECO:0000256" key="3">
    <source>
        <dbReference type="SAM" id="Coils"/>
    </source>
</evidence>
<proteinExistence type="predicted"/>
<reference evidence="4 5" key="1">
    <citation type="submission" date="2024-05" db="EMBL/GenBank/DDBJ databases">
        <title>Genome sequencing and assembly of Indian major carp, Cirrhinus mrigala (Hamilton, 1822).</title>
        <authorList>
            <person name="Mohindra V."/>
            <person name="Chowdhury L.M."/>
            <person name="Lal K."/>
            <person name="Jena J.K."/>
        </authorList>
    </citation>
    <scope>NUCLEOTIDE SEQUENCE [LARGE SCALE GENOMIC DNA]</scope>
    <source>
        <strain evidence="4">CM1030</strain>
        <tissue evidence="4">Blood</tissue>
    </source>
</reference>
<evidence type="ECO:0000256" key="1">
    <source>
        <dbReference type="ARBA" id="ARBA00022737"/>
    </source>
</evidence>
<dbReference type="Gene3D" id="1.20.58.60">
    <property type="match status" value="2"/>
</dbReference>
<organism evidence="4 5">
    <name type="scientific">Cirrhinus mrigala</name>
    <name type="common">Mrigala</name>
    <dbReference type="NCBI Taxonomy" id="683832"/>
    <lineage>
        <taxon>Eukaryota</taxon>
        <taxon>Metazoa</taxon>
        <taxon>Chordata</taxon>
        <taxon>Craniata</taxon>
        <taxon>Vertebrata</taxon>
        <taxon>Euteleostomi</taxon>
        <taxon>Actinopterygii</taxon>
        <taxon>Neopterygii</taxon>
        <taxon>Teleostei</taxon>
        <taxon>Ostariophysi</taxon>
        <taxon>Cypriniformes</taxon>
        <taxon>Cyprinidae</taxon>
        <taxon>Labeoninae</taxon>
        <taxon>Labeonini</taxon>
        <taxon>Cirrhinus</taxon>
    </lineage>
</organism>
<feature type="non-terminal residue" evidence="4">
    <location>
        <position position="1"/>
    </location>
</feature>
<dbReference type="InterPro" id="IPR002017">
    <property type="entry name" value="Spectrin_repeat"/>
</dbReference>
<dbReference type="Pfam" id="PF00435">
    <property type="entry name" value="Spectrin"/>
    <property type="match status" value="1"/>
</dbReference>
<feature type="coiled-coil region" evidence="3">
    <location>
        <begin position="139"/>
        <end position="168"/>
    </location>
</feature>
<feature type="coiled-coil region" evidence="3">
    <location>
        <begin position="73"/>
        <end position="103"/>
    </location>
</feature>
<dbReference type="EMBL" id="JAMKFB020000017">
    <property type="protein sequence ID" value="KAL0170164.1"/>
    <property type="molecule type" value="Genomic_DNA"/>
</dbReference>
<evidence type="ECO:0000313" key="4">
    <source>
        <dbReference type="EMBL" id="KAL0170164.1"/>
    </source>
</evidence>
<dbReference type="InterPro" id="IPR018159">
    <property type="entry name" value="Spectrin/alpha-actinin"/>
</dbReference>
<evidence type="ECO:0000313" key="5">
    <source>
        <dbReference type="Proteomes" id="UP001529510"/>
    </source>
</evidence>
<dbReference type="SMART" id="SM00150">
    <property type="entry name" value="SPEC"/>
    <property type="match status" value="1"/>
</dbReference>
<keyword evidence="2" id="KW-0009">Actin-binding</keyword>
<dbReference type="SUPFAM" id="SSF46966">
    <property type="entry name" value="Spectrin repeat"/>
    <property type="match status" value="1"/>
</dbReference>
<dbReference type="CDD" id="cd00176">
    <property type="entry name" value="SPEC"/>
    <property type="match status" value="1"/>
</dbReference>
<dbReference type="GO" id="GO:0003779">
    <property type="term" value="F:actin binding"/>
    <property type="evidence" value="ECO:0007669"/>
    <property type="project" value="UniProtKB-KW"/>
</dbReference>
<name>A0ABD0P7W0_CIRMR</name>
<accession>A0ABD0P7W0</accession>
<sequence length="175" mass="20083">KQDCSPAESAAIMEEVRALEDLLRQLKAQAIQRQRMLEEARRLQRFQKETRDLLLWGEATKEHLLEDDTGSDVASAQALLKEHLDLKQEIELQRAKLKDMEKLGQSLASGDKGAKDVHQTLSKLDNEWSQLDKLWSGRNRRLEQALEFQKLNMEADRIEATISGHEARLKVKDLG</sequence>